<dbReference type="EMBL" id="CAADJA010000002">
    <property type="protein sequence ID" value="VFS51691.1"/>
    <property type="molecule type" value="Genomic_DNA"/>
</dbReference>
<protein>
    <submittedName>
        <fullName evidence="2">Uncharacterized protein</fullName>
    </submittedName>
</protein>
<evidence type="ECO:0000313" key="2">
    <source>
        <dbReference type="EMBL" id="VFS51691.1"/>
    </source>
</evidence>
<dbReference type="Proteomes" id="UP000373449">
    <property type="component" value="Unassembled WGS sequence"/>
</dbReference>
<evidence type="ECO:0000256" key="1">
    <source>
        <dbReference type="SAM" id="Phobius"/>
    </source>
</evidence>
<reference evidence="2 3" key="1">
    <citation type="submission" date="2019-03" db="EMBL/GenBank/DDBJ databases">
        <authorList>
            <consortium name="Pathogen Informatics"/>
        </authorList>
    </citation>
    <scope>NUCLEOTIDE SEQUENCE [LARGE SCALE GENOMIC DNA]</scope>
    <source>
        <strain evidence="2 3">NCTC12282</strain>
    </source>
</reference>
<keyword evidence="1" id="KW-0472">Membrane</keyword>
<proteinExistence type="predicted"/>
<sequence length="66" mass="7547">MLFLLKKIIGGLLLPLPFLLSLMAIGLILLWLNRWQKSAKCLLTFSWFKLTVTELTTDSRPITDAE</sequence>
<evidence type="ECO:0000313" key="3">
    <source>
        <dbReference type="Proteomes" id="UP000373449"/>
    </source>
</evidence>
<organism evidence="2 3">
    <name type="scientific">Budvicia aquatica</name>
    <dbReference type="NCBI Taxonomy" id="82979"/>
    <lineage>
        <taxon>Bacteria</taxon>
        <taxon>Pseudomonadati</taxon>
        <taxon>Pseudomonadota</taxon>
        <taxon>Gammaproteobacteria</taxon>
        <taxon>Enterobacterales</taxon>
        <taxon>Budviciaceae</taxon>
        <taxon>Budvicia</taxon>
    </lineage>
</organism>
<feature type="transmembrane region" description="Helical" evidence="1">
    <location>
        <begin position="12"/>
        <end position="32"/>
    </location>
</feature>
<keyword evidence="1" id="KW-0812">Transmembrane</keyword>
<gene>
    <name evidence="2" type="ORF">NCTC12282_05340</name>
</gene>
<name>A0A484ZV40_9GAMM</name>
<accession>A0A484ZV40</accession>
<keyword evidence="1" id="KW-1133">Transmembrane helix</keyword>
<dbReference type="AlphaFoldDB" id="A0A484ZV40"/>